<dbReference type="PANTHER" id="PTHR43283:SF18">
    <property type="match status" value="1"/>
</dbReference>
<feature type="region of interest" description="Disordered" evidence="1">
    <location>
        <begin position="222"/>
        <end position="241"/>
    </location>
</feature>
<dbReference type="InterPro" id="IPR001466">
    <property type="entry name" value="Beta-lactam-related"/>
</dbReference>
<accession>A0A3D4VDP7</accession>
<evidence type="ECO:0000256" key="1">
    <source>
        <dbReference type="SAM" id="MobiDB-lite"/>
    </source>
</evidence>
<dbReference type="InterPro" id="IPR012338">
    <property type="entry name" value="Beta-lactam/transpept-like"/>
</dbReference>
<dbReference type="Proteomes" id="UP000264071">
    <property type="component" value="Unassembled WGS sequence"/>
</dbReference>
<gene>
    <name evidence="3" type="ORF">DGD08_18665</name>
</gene>
<dbReference type="Pfam" id="PF00144">
    <property type="entry name" value="Beta-lactamase"/>
    <property type="match status" value="1"/>
</dbReference>
<proteinExistence type="predicted"/>
<organism evidence="3 4">
    <name type="scientific">Gemmatimonas aurantiaca</name>
    <dbReference type="NCBI Taxonomy" id="173480"/>
    <lineage>
        <taxon>Bacteria</taxon>
        <taxon>Pseudomonadati</taxon>
        <taxon>Gemmatimonadota</taxon>
        <taxon>Gemmatimonadia</taxon>
        <taxon>Gemmatimonadales</taxon>
        <taxon>Gemmatimonadaceae</taxon>
        <taxon>Gemmatimonas</taxon>
    </lineage>
</organism>
<dbReference type="PANTHER" id="PTHR43283">
    <property type="entry name" value="BETA-LACTAMASE-RELATED"/>
    <property type="match status" value="1"/>
</dbReference>
<dbReference type="InterPro" id="IPR006311">
    <property type="entry name" value="TAT_signal"/>
</dbReference>
<dbReference type="EMBL" id="DPIY01000012">
    <property type="protein sequence ID" value="HCT59229.1"/>
    <property type="molecule type" value="Genomic_DNA"/>
</dbReference>
<protein>
    <recommendedName>
        <fullName evidence="2">Beta-lactamase-related domain-containing protein</fullName>
    </recommendedName>
</protein>
<reference evidence="3 4" key="1">
    <citation type="journal article" date="2018" name="Nat. Biotechnol.">
        <title>A standardized bacterial taxonomy based on genome phylogeny substantially revises the tree of life.</title>
        <authorList>
            <person name="Parks D.H."/>
            <person name="Chuvochina M."/>
            <person name="Waite D.W."/>
            <person name="Rinke C."/>
            <person name="Skarshewski A."/>
            <person name="Chaumeil P.A."/>
            <person name="Hugenholtz P."/>
        </authorList>
    </citation>
    <scope>NUCLEOTIDE SEQUENCE [LARGE SCALE GENOMIC DNA]</scope>
    <source>
        <strain evidence="3">UBA8844</strain>
    </source>
</reference>
<dbReference type="AlphaFoldDB" id="A0A3D4VDP7"/>
<evidence type="ECO:0000259" key="2">
    <source>
        <dbReference type="Pfam" id="PF00144"/>
    </source>
</evidence>
<feature type="domain" description="Beta-lactamase-related" evidence="2">
    <location>
        <begin position="59"/>
        <end position="390"/>
    </location>
</feature>
<dbReference type="SUPFAM" id="SSF56601">
    <property type="entry name" value="beta-lactamase/transpeptidase-like"/>
    <property type="match status" value="1"/>
</dbReference>
<dbReference type="Gene3D" id="3.40.710.10">
    <property type="entry name" value="DD-peptidase/beta-lactamase superfamily"/>
    <property type="match status" value="2"/>
</dbReference>
<comment type="caution">
    <text evidence="3">The sequence shown here is derived from an EMBL/GenBank/DDBJ whole genome shotgun (WGS) entry which is preliminary data.</text>
</comment>
<evidence type="ECO:0000313" key="4">
    <source>
        <dbReference type="Proteomes" id="UP000264071"/>
    </source>
</evidence>
<dbReference type="InterPro" id="IPR050789">
    <property type="entry name" value="Diverse_Enzym_Activities"/>
</dbReference>
<sequence length="404" mass="43720">MSPLHDAAAVPPSRRQALVTMGALGMGLAAPRLVSASAVGDSVNTDADPDFTRLLSLARVPSLSLAVIERGRTRTQSVGVRRSGEPEPTTADTVYAAASLTKIVASYVILGLVHEKRLDLDVPVHRYLPLPDEDETSKAITARHLLSHSGGWRNWRFDATQKITADFAPGSRWSYSGEGFFFLQRMAEQITGTAFATLVRTRVFEPLGMAQSSLAPLPTLRAQQATGHDGRGQPLPAADNDPAPVLQQLMAARGKTMEDARIEDLEAAQRTVAPTRAALPVFLSINAAASLLTTVHDFTRFLQHLVAPSRPSPSSAAIVSSMMQPQIRGNDAIQWGLGVGLEDVGRSRYGWQWGDNPGFKNFCWFDPSGGRAMVVFTNGDRGARVYERAVRALTTDDHPGFLWA</sequence>
<dbReference type="PROSITE" id="PS51318">
    <property type="entry name" value="TAT"/>
    <property type="match status" value="1"/>
</dbReference>
<evidence type="ECO:0000313" key="3">
    <source>
        <dbReference type="EMBL" id="HCT59229.1"/>
    </source>
</evidence>
<name>A0A3D4VDP7_9BACT</name>